<dbReference type="EMBL" id="JARGDH010000003">
    <property type="protein sequence ID" value="KAL0272973.1"/>
    <property type="molecule type" value="Genomic_DNA"/>
</dbReference>
<evidence type="ECO:0000256" key="1">
    <source>
        <dbReference type="SAM" id="MobiDB-lite"/>
    </source>
</evidence>
<accession>A0AAW2HUK1</accession>
<dbReference type="AlphaFoldDB" id="A0AAW2HUK1"/>
<organism evidence="2">
    <name type="scientific">Menopon gallinae</name>
    <name type="common">poultry shaft louse</name>
    <dbReference type="NCBI Taxonomy" id="328185"/>
    <lineage>
        <taxon>Eukaryota</taxon>
        <taxon>Metazoa</taxon>
        <taxon>Ecdysozoa</taxon>
        <taxon>Arthropoda</taxon>
        <taxon>Hexapoda</taxon>
        <taxon>Insecta</taxon>
        <taxon>Pterygota</taxon>
        <taxon>Neoptera</taxon>
        <taxon>Paraneoptera</taxon>
        <taxon>Psocodea</taxon>
        <taxon>Troctomorpha</taxon>
        <taxon>Phthiraptera</taxon>
        <taxon>Amblycera</taxon>
        <taxon>Menoponidae</taxon>
        <taxon>Menopon</taxon>
    </lineage>
</organism>
<protein>
    <submittedName>
        <fullName evidence="2">Uncharacterized protein</fullName>
    </submittedName>
</protein>
<sequence>MSVSKVKAVVDSVVTVEDADWIAERSPGVSIRLGEMHTENTFLKRPTAYGNTSSAPDFPMGSSESD</sequence>
<feature type="region of interest" description="Disordered" evidence="1">
    <location>
        <begin position="44"/>
        <end position="66"/>
    </location>
</feature>
<proteinExistence type="predicted"/>
<gene>
    <name evidence="2" type="ORF">PYX00_005760</name>
</gene>
<name>A0AAW2HUK1_9NEOP</name>
<evidence type="ECO:0000313" key="2">
    <source>
        <dbReference type="EMBL" id="KAL0272973.1"/>
    </source>
</evidence>
<comment type="caution">
    <text evidence="2">The sequence shown here is derived from an EMBL/GenBank/DDBJ whole genome shotgun (WGS) entry which is preliminary data.</text>
</comment>
<reference evidence="2" key="1">
    <citation type="journal article" date="2024" name="Gigascience">
        <title>Chromosome-level genome of the poultry shaft louse Menopon gallinae provides insight into the host-switching and adaptive evolution of parasitic lice.</title>
        <authorList>
            <person name="Xu Y."/>
            <person name="Ma L."/>
            <person name="Liu S."/>
            <person name="Liang Y."/>
            <person name="Liu Q."/>
            <person name="He Z."/>
            <person name="Tian L."/>
            <person name="Duan Y."/>
            <person name="Cai W."/>
            <person name="Li H."/>
            <person name="Song F."/>
        </authorList>
    </citation>
    <scope>NUCLEOTIDE SEQUENCE</scope>
    <source>
        <strain evidence="2">Cailab_2023a</strain>
    </source>
</reference>